<evidence type="ECO:0000256" key="1">
    <source>
        <dbReference type="SAM" id="Phobius"/>
    </source>
</evidence>
<feature type="transmembrane region" description="Helical" evidence="1">
    <location>
        <begin position="44"/>
        <end position="65"/>
    </location>
</feature>
<proteinExistence type="predicted"/>
<dbReference type="EMBL" id="JADINB010000084">
    <property type="protein sequence ID" value="MBO8429049.1"/>
    <property type="molecule type" value="Genomic_DNA"/>
</dbReference>
<evidence type="ECO:0000313" key="2">
    <source>
        <dbReference type="EMBL" id="MBO8429049.1"/>
    </source>
</evidence>
<organism evidence="2 3">
    <name type="scientific">Candidatus Egerieousia excrementavium</name>
    <dbReference type="NCBI Taxonomy" id="2840778"/>
    <lineage>
        <taxon>Bacteria</taxon>
        <taxon>Pseudomonadati</taxon>
        <taxon>Bacteroidota</taxon>
        <taxon>Bacteroidia</taxon>
        <taxon>Bacteroidales</taxon>
        <taxon>Candidatus Egerieousia</taxon>
    </lineage>
</organism>
<accession>A0A9D9GY40</accession>
<reference evidence="2" key="1">
    <citation type="submission" date="2020-10" db="EMBL/GenBank/DDBJ databases">
        <authorList>
            <person name="Gilroy R."/>
        </authorList>
    </citation>
    <scope>NUCLEOTIDE SEQUENCE</scope>
    <source>
        <strain evidence="2">15467</strain>
    </source>
</reference>
<gene>
    <name evidence="2" type="ORF">IAC68_03830</name>
</gene>
<feature type="transmembrane region" description="Helical" evidence="1">
    <location>
        <begin position="77"/>
        <end position="97"/>
    </location>
</feature>
<evidence type="ECO:0008006" key="4">
    <source>
        <dbReference type="Google" id="ProtNLM"/>
    </source>
</evidence>
<keyword evidence="1" id="KW-1133">Transmembrane helix</keyword>
<sequence length="122" mass="13882">MEENAQDRTAADEMISSVKEYVALKIDELKLKGVEGLSLLCSKIIYIFLAALIIVIALLLLGLSLAFFLGEQFGSDILGFLAVGMLFVIIFAILYLFRDRLFINRLVRFFIQLLFNENNNKR</sequence>
<name>A0A9D9GY40_9BACT</name>
<protein>
    <recommendedName>
        <fullName evidence="4">Phage holin family protein</fullName>
    </recommendedName>
</protein>
<keyword evidence="1" id="KW-0812">Transmembrane</keyword>
<keyword evidence="1" id="KW-0472">Membrane</keyword>
<evidence type="ECO:0000313" key="3">
    <source>
        <dbReference type="Proteomes" id="UP000823635"/>
    </source>
</evidence>
<dbReference type="Proteomes" id="UP000823635">
    <property type="component" value="Unassembled WGS sequence"/>
</dbReference>
<comment type="caution">
    <text evidence="2">The sequence shown here is derived from an EMBL/GenBank/DDBJ whole genome shotgun (WGS) entry which is preliminary data.</text>
</comment>
<reference evidence="2" key="2">
    <citation type="journal article" date="2021" name="PeerJ">
        <title>Extensive microbial diversity within the chicken gut microbiome revealed by metagenomics and culture.</title>
        <authorList>
            <person name="Gilroy R."/>
            <person name="Ravi A."/>
            <person name="Getino M."/>
            <person name="Pursley I."/>
            <person name="Horton D.L."/>
            <person name="Alikhan N.F."/>
            <person name="Baker D."/>
            <person name="Gharbi K."/>
            <person name="Hall N."/>
            <person name="Watson M."/>
            <person name="Adriaenssens E.M."/>
            <person name="Foster-Nyarko E."/>
            <person name="Jarju S."/>
            <person name="Secka A."/>
            <person name="Antonio M."/>
            <person name="Oren A."/>
            <person name="Chaudhuri R.R."/>
            <person name="La Ragione R."/>
            <person name="Hildebrand F."/>
            <person name="Pallen M.J."/>
        </authorList>
    </citation>
    <scope>NUCLEOTIDE SEQUENCE</scope>
    <source>
        <strain evidence="2">15467</strain>
    </source>
</reference>
<dbReference type="AlphaFoldDB" id="A0A9D9GY40"/>